<sequence length="878" mass="98466">MPGEDRLTALLNQTVVTGIDFIQVVDPAEQTRLRVFFLVEPDTLESPLIETADLPATVPPETVKIVSISGGERLAQVPIISATYQQITLNEQPRTVLEIETAEPGDFSIYRLTIRSAADPSQRETGIDRFFNGVEFSFKQGCPSLLDCKPPDPDCPPEELIDFPVDYLARDFVSFRNALLDFAAQRYPGWAETIEADTGVMLAEIMAALGDELAYIQDRYGREAYLETATQMRSLRHHARLIDYPIDEGLSASTWLDLTVRETAGGVFVDAGSLVWAPAQGKAPIPFELGSGLLAEAETRAAAAAQGEEFISEQFWVHAAWNDLSVHIPDESESCLPVGTTELFLQGHVPTDDQLPIPPTDETERLQFWQGRPMVLQTTPADPSVPRRRHLVRIVEVEQTTDPLCLDEGGQPLEITRIRWDDAEVLPFELCLRELRMRGNIVWATAGKTEREWFVIRPEALPEEVILPNEVARAIERQGPLNDLECQRSVTYRYSLQQTETQGLGWLGHGGNLRPEIELQVVDAVSLDPLALEDFWHWRSTLLDSTRFQDHFTLEEGTWRRVIGFRRTGETIPHTDYASGAGFTLRFGDGEFGKIPDEQTVFQVRYRTGPGSQANLPADTITNLSDPLTNSPSGLSGVIEAVTNPFAITNGRDPETAESIKQLAPEAFRALTFRAVRPEDYAEIAERLPWVQRAGARFRWTGSWLSTFVTADPLNAFELSAERRTELTNVMDCVRQVGREVFVRNPRYVNLDLEICFCVQPSAYPGQVQARVREALLGRSGIRPEKGFFHPDNFTFGTPLKRSALEATIQAVPGVLGVEQMRIRARGITDWRPFDELIFAVGTDQIIRLRNDPRFPEQGSLRLRPRQEQQPALKEVTP</sequence>
<gene>
    <name evidence="2" type="ORF">IQ260_07265</name>
</gene>
<proteinExistence type="predicted"/>
<protein>
    <submittedName>
        <fullName evidence="2">Baseplate J/gp47 family protein</fullName>
    </submittedName>
</protein>
<evidence type="ECO:0000313" key="3">
    <source>
        <dbReference type="Proteomes" id="UP000615026"/>
    </source>
</evidence>
<reference evidence="2" key="1">
    <citation type="submission" date="2020-10" db="EMBL/GenBank/DDBJ databases">
        <authorList>
            <person name="Castelo-Branco R."/>
            <person name="Eusebio N."/>
            <person name="Adriana R."/>
            <person name="Vieira A."/>
            <person name="Brugerolle De Fraissinette N."/>
            <person name="Rezende De Castro R."/>
            <person name="Schneider M.P."/>
            <person name="Vasconcelos V."/>
            <person name="Leao P.N."/>
        </authorList>
    </citation>
    <scope>NUCLEOTIDE SEQUENCE</scope>
    <source>
        <strain evidence="2">LEGE 11479</strain>
    </source>
</reference>
<dbReference type="Proteomes" id="UP000615026">
    <property type="component" value="Unassembled WGS sequence"/>
</dbReference>
<comment type="caution">
    <text evidence="2">The sequence shown here is derived from an EMBL/GenBank/DDBJ whole genome shotgun (WGS) entry which is preliminary data.</text>
</comment>
<dbReference type="AlphaFoldDB" id="A0A928ZRE4"/>
<name>A0A928ZRE4_LEPEC</name>
<evidence type="ECO:0000256" key="1">
    <source>
        <dbReference type="SAM" id="MobiDB-lite"/>
    </source>
</evidence>
<feature type="region of interest" description="Disordered" evidence="1">
    <location>
        <begin position="857"/>
        <end position="878"/>
    </location>
</feature>
<organism evidence="2 3">
    <name type="scientific">Leptolyngbya cf. ectocarpi LEGE 11479</name>
    <dbReference type="NCBI Taxonomy" id="1828722"/>
    <lineage>
        <taxon>Bacteria</taxon>
        <taxon>Bacillati</taxon>
        <taxon>Cyanobacteriota</taxon>
        <taxon>Cyanophyceae</taxon>
        <taxon>Leptolyngbyales</taxon>
        <taxon>Leptolyngbyaceae</taxon>
        <taxon>Leptolyngbya group</taxon>
        <taxon>Leptolyngbya</taxon>
    </lineage>
</organism>
<accession>A0A928ZRE4</accession>
<keyword evidence="3" id="KW-1185">Reference proteome</keyword>
<evidence type="ECO:0000313" key="2">
    <source>
        <dbReference type="EMBL" id="MBE9066448.1"/>
    </source>
</evidence>
<dbReference type="EMBL" id="JADEXP010000043">
    <property type="protein sequence ID" value="MBE9066448.1"/>
    <property type="molecule type" value="Genomic_DNA"/>
</dbReference>
<dbReference type="RefSeq" id="WP_193992202.1">
    <property type="nucleotide sequence ID" value="NZ_JADEXP010000043.1"/>
</dbReference>